<organism evidence="2 3">
    <name type="scientific">Anopheles culicifacies</name>
    <dbReference type="NCBI Taxonomy" id="139723"/>
    <lineage>
        <taxon>Eukaryota</taxon>
        <taxon>Metazoa</taxon>
        <taxon>Ecdysozoa</taxon>
        <taxon>Arthropoda</taxon>
        <taxon>Hexapoda</taxon>
        <taxon>Insecta</taxon>
        <taxon>Pterygota</taxon>
        <taxon>Neoptera</taxon>
        <taxon>Endopterygota</taxon>
        <taxon>Diptera</taxon>
        <taxon>Nematocera</taxon>
        <taxon>Culicoidea</taxon>
        <taxon>Culicidae</taxon>
        <taxon>Anophelinae</taxon>
        <taxon>Anopheles</taxon>
        <taxon>culicifacies species complex</taxon>
    </lineage>
</organism>
<evidence type="ECO:0000313" key="3">
    <source>
        <dbReference type="Proteomes" id="UP000075883"/>
    </source>
</evidence>
<sequence length="185" mass="21149">MKFRLPNTPNTVTSDEEPERADEGLCGGTVIAIVQKEGMRFCPAILMYKPKPAVPFLWVLLMLMQEEHVERFRFVRKGAKWLEYFGRKETVQPTIPSDGTLWYEFCAIKTQPKGVNKVGRMLCVFFIFDNTKVSVCMSLLFIFLLLDGICQLSCCACVGVEVFDRLFSPDVTDVLYGAELMYNFI</sequence>
<name>A0A182M8S6_9DIPT</name>
<keyword evidence="3" id="KW-1185">Reference proteome</keyword>
<dbReference type="VEuPathDB" id="VectorBase:ACUA012285"/>
<dbReference type="EMBL" id="AXCM01004641">
    <property type="status" value="NOT_ANNOTATED_CDS"/>
    <property type="molecule type" value="Genomic_DNA"/>
</dbReference>
<protein>
    <submittedName>
        <fullName evidence="2">Uncharacterized protein</fullName>
    </submittedName>
</protein>
<feature type="region of interest" description="Disordered" evidence="1">
    <location>
        <begin position="1"/>
        <end position="21"/>
    </location>
</feature>
<dbReference type="AlphaFoldDB" id="A0A182M8S6"/>
<evidence type="ECO:0000256" key="1">
    <source>
        <dbReference type="SAM" id="MobiDB-lite"/>
    </source>
</evidence>
<reference evidence="2" key="2">
    <citation type="submission" date="2020-05" db="UniProtKB">
        <authorList>
            <consortium name="EnsemblMetazoa"/>
        </authorList>
    </citation>
    <scope>IDENTIFICATION</scope>
    <source>
        <strain evidence="2">A-37</strain>
    </source>
</reference>
<evidence type="ECO:0000313" key="2">
    <source>
        <dbReference type="EnsemblMetazoa" id="ACUA012285-PA"/>
    </source>
</evidence>
<dbReference type="EnsemblMetazoa" id="ACUA012285-RA">
    <property type="protein sequence ID" value="ACUA012285-PA"/>
    <property type="gene ID" value="ACUA012285"/>
</dbReference>
<accession>A0A182M8S6</accession>
<proteinExistence type="predicted"/>
<reference evidence="3" key="1">
    <citation type="submission" date="2013-09" db="EMBL/GenBank/DDBJ databases">
        <title>The Genome Sequence of Anopheles culicifacies species A.</title>
        <authorList>
            <consortium name="The Broad Institute Genomics Platform"/>
            <person name="Neafsey D.E."/>
            <person name="Besansky N."/>
            <person name="Howell P."/>
            <person name="Walton C."/>
            <person name="Young S.K."/>
            <person name="Zeng Q."/>
            <person name="Gargeya S."/>
            <person name="Fitzgerald M."/>
            <person name="Haas B."/>
            <person name="Abouelleil A."/>
            <person name="Allen A.W."/>
            <person name="Alvarado L."/>
            <person name="Arachchi H.M."/>
            <person name="Berlin A.M."/>
            <person name="Chapman S.B."/>
            <person name="Gainer-Dewar J."/>
            <person name="Goldberg J."/>
            <person name="Griggs A."/>
            <person name="Gujja S."/>
            <person name="Hansen M."/>
            <person name="Howarth C."/>
            <person name="Imamovic A."/>
            <person name="Ireland A."/>
            <person name="Larimer J."/>
            <person name="McCowan C."/>
            <person name="Murphy C."/>
            <person name="Pearson M."/>
            <person name="Poon T.W."/>
            <person name="Priest M."/>
            <person name="Roberts A."/>
            <person name="Saif S."/>
            <person name="Shea T."/>
            <person name="Sisk P."/>
            <person name="Sykes S."/>
            <person name="Wortman J."/>
            <person name="Nusbaum C."/>
            <person name="Birren B."/>
        </authorList>
    </citation>
    <scope>NUCLEOTIDE SEQUENCE [LARGE SCALE GENOMIC DNA]</scope>
    <source>
        <strain evidence="3">A-37</strain>
    </source>
</reference>
<dbReference type="Proteomes" id="UP000075883">
    <property type="component" value="Unassembled WGS sequence"/>
</dbReference>